<dbReference type="EMBL" id="CAJNNW010032481">
    <property type="protein sequence ID" value="CAE8713312.1"/>
    <property type="molecule type" value="Genomic_DNA"/>
</dbReference>
<comment type="caution">
    <text evidence="2">The sequence shown here is derived from an EMBL/GenBank/DDBJ whole genome shotgun (WGS) entry which is preliminary data.</text>
</comment>
<dbReference type="AlphaFoldDB" id="A0A813KUP8"/>
<name>A0A813KUP8_POLGL</name>
<sequence>AFRAGSPPIVVAARLPARSPPTALRISEPVHSTGGGSSPSQAPPTHASSVACSPPSMRRAIYSTGFGDLLGQSKSRVTVPNMVSSMRSPGASFCMGAPPSYMYGGGGACSSAVDPLSRSFSVQRSPTHGSPVPTPCASFVAAAPPQARAQRMTVQGYNGLAGAPTSVQSTLGGFQRSPIRMAAPPPIQTIPSRWSYGNYAVVTSPQSKLRM</sequence>
<reference evidence="2" key="1">
    <citation type="submission" date="2021-02" db="EMBL/GenBank/DDBJ databases">
        <authorList>
            <person name="Dougan E. K."/>
            <person name="Rhodes N."/>
            <person name="Thang M."/>
            <person name="Chan C."/>
        </authorList>
    </citation>
    <scope>NUCLEOTIDE SEQUENCE</scope>
</reference>
<feature type="region of interest" description="Disordered" evidence="1">
    <location>
        <begin position="27"/>
        <end position="53"/>
    </location>
</feature>
<dbReference type="Proteomes" id="UP000626109">
    <property type="component" value="Unassembled WGS sequence"/>
</dbReference>
<organism evidence="2 3">
    <name type="scientific">Polarella glacialis</name>
    <name type="common">Dinoflagellate</name>
    <dbReference type="NCBI Taxonomy" id="89957"/>
    <lineage>
        <taxon>Eukaryota</taxon>
        <taxon>Sar</taxon>
        <taxon>Alveolata</taxon>
        <taxon>Dinophyceae</taxon>
        <taxon>Suessiales</taxon>
        <taxon>Suessiaceae</taxon>
        <taxon>Polarella</taxon>
    </lineage>
</organism>
<gene>
    <name evidence="2" type="ORF">PGLA2088_LOCUS37458</name>
</gene>
<feature type="non-terminal residue" evidence="2">
    <location>
        <position position="211"/>
    </location>
</feature>
<proteinExistence type="predicted"/>
<evidence type="ECO:0000313" key="3">
    <source>
        <dbReference type="Proteomes" id="UP000626109"/>
    </source>
</evidence>
<evidence type="ECO:0000256" key="1">
    <source>
        <dbReference type="SAM" id="MobiDB-lite"/>
    </source>
</evidence>
<evidence type="ECO:0000313" key="2">
    <source>
        <dbReference type="EMBL" id="CAE8713312.1"/>
    </source>
</evidence>
<protein>
    <submittedName>
        <fullName evidence="2">Uncharacterized protein</fullName>
    </submittedName>
</protein>
<accession>A0A813KUP8</accession>